<dbReference type="EMBL" id="BGPR01003026">
    <property type="protein sequence ID" value="GBM82697.1"/>
    <property type="molecule type" value="Genomic_DNA"/>
</dbReference>
<organism evidence="1 2">
    <name type="scientific">Araneus ventricosus</name>
    <name type="common">Orbweaver spider</name>
    <name type="synonym">Epeira ventricosa</name>
    <dbReference type="NCBI Taxonomy" id="182803"/>
    <lineage>
        <taxon>Eukaryota</taxon>
        <taxon>Metazoa</taxon>
        <taxon>Ecdysozoa</taxon>
        <taxon>Arthropoda</taxon>
        <taxon>Chelicerata</taxon>
        <taxon>Arachnida</taxon>
        <taxon>Araneae</taxon>
        <taxon>Araneomorphae</taxon>
        <taxon>Entelegynae</taxon>
        <taxon>Araneoidea</taxon>
        <taxon>Araneidae</taxon>
        <taxon>Araneus</taxon>
    </lineage>
</organism>
<gene>
    <name evidence="1" type="ORF">AVEN_55690_1</name>
</gene>
<protein>
    <submittedName>
        <fullName evidence="1">Uncharacterized protein</fullName>
    </submittedName>
</protein>
<comment type="caution">
    <text evidence="1">The sequence shown here is derived from an EMBL/GenBank/DDBJ whole genome shotgun (WGS) entry which is preliminary data.</text>
</comment>
<reference evidence="1 2" key="1">
    <citation type="journal article" date="2019" name="Sci. Rep.">
        <title>Orb-weaving spider Araneus ventricosus genome elucidates the spidroin gene catalogue.</title>
        <authorList>
            <person name="Kono N."/>
            <person name="Nakamura H."/>
            <person name="Ohtoshi R."/>
            <person name="Moran D.A.P."/>
            <person name="Shinohara A."/>
            <person name="Yoshida Y."/>
            <person name="Fujiwara M."/>
            <person name="Mori M."/>
            <person name="Tomita M."/>
            <person name="Arakawa K."/>
        </authorList>
    </citation>
    <scope>NUCLEOTIDE SEQUENCE [LARGE SCALE GENOMIC DNA]</scope>
</reference>
<accession>A0A4Y2IY04</accession>
<evidence type="ECO:0000313" key="1">
    <source>
        <dbReference type="EMBL" id="GBM82697.1"/>
    </source>
</evidence>
<evidence type="ECO:0000313" key="2">
    <source>
        <dbReference type="Proteomes" id="UP000499080"/>
    </source>
</evidence>
<proteinExistence type="predicted"/>
<dbReference type="AlphaFoldDB" id="A0A4Y2IY04"/>
<keyword evidence="2" id="KW-1185">Reference proteome</keyword>
<name>A0A4Y2IY04_ARAVE</name>
<dbReference type="Proteomes" id="UP000499080">
    <property type="component" value="Unassembled WGS sequence"/>
</dbReference>
<sequence length="113" mass="13246">MFRQIWGDRVTLLQIKLTCSKHVFPSFSETTAGSHFCSPTCCEHVQQHMIQHLKSQRKLYSFCECKWVKRCKCQNSMPSPYAVHMVGHRRCKNKGTPFQKQPTGRPVLKRQFC</sequence>